<keyword evidence="1" id="KW-0805">Transcription regulation</keyword>
<gene>
    <name evidence="5" type="ORF">TH66_05740</name>
    <name evidence="6" type="ORF">TR74_23955</name>
</gene>
<dbReference type="Gene3D" id="1.10.10.10">
    <property type="entry name" value="Winged helix-like DNA-binding domain superfamily/Winged helix DNA-binding domain"/>
    <property type="match status" value="1"/>
</dbReference>
<evidence type="ECO:0000313" key="5">
    <source>
        <dbReference type="EMBL" id="KWX04706.1"/>
    </source>
</evidence>
<evidence type="ECO:0000313" key="6">
    <source>
        <dbReference type="EMBL" id="KWX05216.1"/>
    </source>
</evidence>
<keyword evidence="3" id="KW-0804">Transcription</keyword>
<name>A0A132N5C4_9ACTN</name>
<evidence type="ECO:0000313" key="8">
    <source>
        <dbReference type="Proteomes" id="UP000070659"/>
    </source>
</evidence>
<reference evidence="7" key="2">
    <citation type="submission" date="2015-02" db="EMBL/GenBank/DDBJ databases">
        <title>Physiological reanalysis, assessment of diazotrophy, and genome sequences of multiple isolates of Streptomyces thermoautotrophicus.</title>
        <authorList>
            <person name="MacKellar D.C."/>
            <person name="Lieber L."/>
            <person name="Norman J."/>
            <person name="Bolger A."/>
            <person name="Tobin C."/>
            <person name="Murray J.W."/>
            <person name="Friesen M."/>
            <person name="Prell J."/>
        </authorList>
    </citation>
    <scope>NUCLEOTIDE SEQUENCE [LARGE SCALE GENOMIC DNA]</scope>
    <source>
        <strain evidence="7">UBT1</strain>
    </source>
</reference>
<sequence length="155" mass="16966">MTAGSKDLDATDWRILAELQADARITFSELGRRVSLTPPAVAERVRRLEQRGITEGYRARLNLEKLGLPILAFVTIKYSGSDHREHVQRLAECPEVLECHHVTGSDCFIAKVCARSMSHLEEVVAGIARIGTTTTTVAYSCTVADRVITGELATG</sequence>
<keyword evidence="2" id="KW-0238">DNA-binding</keyword>
<dbReference type="InterPro" id="IPR011991">
    <property type="entry name" value="ArsR-like_HTH"/>
</dbReference>
<dbReference type="PATRIC" id="fig|1469144.8.peg.4156"/>
<dbReference type="EMBL" id="JYIJ01000014">
    <property type="protein sequence ID" value="KWX04706.1"/>
    <property type="molecule type" value="Genomic_DNA"/>
</dbReference>
<accession>A0A132N5C4</accession>
<dbReference type="GO" id="GO:0005829">
    <property type="term" value="C:cytosol"/>
    <property type="evidence" value="ECO:0007669"/>
    <property type="project" value="TreeGrafter"/>
</dbReference>
<dbReference type="PANTHER" id="PTHR30154">
    <property type="entry name" value="LEUCINE-RESPONSIVE REGULATORY PROTEIN"/>
    <property type="match status" value="1"/>
</dbReference>
<comment type="caution">
    <text evidence="6">The sequence shown here is derived from an EMBL/GenBank/DDBJ whole genome shotgun (WGS) entry which is preliminary data.</text>
</comment>
<dbReference type="GO" id="GO:0043565">
    <property type="term" value="F:sequence-specific DNA binding"/>
    <property type="evidence" value="ECO:0007669"/>
    <property type="project" value="InterPro"/>
</dbReference>
<dbReference type="InterPro" id="IPR036390">
    <property type="entry name" value="WH_DNA-bd_sf"/>
</dbReference>
<proteinExistence type="predicted"/>
<evidence type="ECO:0000256" key="2">
    <source>
        <dbReference type="ARBA" id="ARBA00023125"/>
    </source>
</evidence>
<feature type="domain" description="HTH asnC-type" evidence="4">
    <location>
        <begin position="8"/>
        <end position="69"/>
    </location>
</feature>
<dbReference type="Pfam" id="PF01037">
    <property type="entry name" value="AsnC_trans_reg"/>
    <property type="match status" value="1"/>
</dbReference>
<organism evidence="6 7">
    <name type="scientific">Carbonactinospora thermoautotrophica</name>
    <dbReference type="NCBI Taxonomy" id="1469144"/>
    <lineage>
        <taxon>Bacteria</taxon>
        <taxon>Bacillati</taxon>
        <taxon>Actinomycetota</taxon>
        <taxon>Actinomycetes</taxon>
        <taxon>Kitasatosporales</taxon>
        <taxon>Carbonactinosporaceae</taxon>
        <taxon>Carbonactinospora</taxon>
    </lineage>
</organism>
<dbReference type="FunFam" id="1.10.10.10:FF:000186">
    <property type="entry name" value="AsnC family transcriptional regulator"/>
    <property type="match status" value="1"/>
</dbReference>
<evidence type="ECO:0000256" key="3">
    <source>
        <dbReference type="ARBA" id="ARBA00023163"/>
    </source>
</evidence>
<dbReference type="Gene3D" id="3.30.70.920">
    <property type="match status" value="1"/>
</dbReference>
<dbReference type="InterPro" id="IPR011008">
    <property type="entry name" value="Dimeric_a/b-barrel"/>
</dbReference>
<dbReference type="InterPro" id="IPR019887">
    <property type="entry name" value="Tscrpt_reg_AsnC/Lrp_C"/>
</dbReference>
<evidence type="ECO:0000313" key="7">
    <source>
        <dbReference type="Proteomes" id="UP000070598"/>
    </source>
</evidence>
<dbReference type="InterPro" id="IPR000485">
    <property type="entry name" value="AsnC-type_HTH_dom"/>
</dbReference>
<dbReference type="SMART" id="SM00344">
    <property type="entry name" value="HTH_ASNC"/>
    <property type="match status" value="1"/>
</dbReference>
<evidence type="ECO:0000259" key="4">
    <source>
        <dbReference type="PROSITE" id="PS50956"/>
    </source>
</evidence>
<evidence type="ECO:0000256" key="1">
    <source>
        <dbReference type="ARBA" id="ARBA00023015"/>
    </source>
</evidence>
<dbReference type="PRINTS" id="PR00033">
    <property type="entry name" value="HTHASNC"/>
</dbReference>
<dbReference type="GO" id="GO:0043200">
    <property type="term" value="P:response to amino acid"/>
    <property type="evidence" value="ECO:0007669"/>
    <property type="project" value="TreeGrafter"/>
</dbReference>
<dbReference type="Pfam" id="PF13404">
    <property type="entry name" value="HTH_AsnC-type"/>
    <property type="match status" value="1"/>
</dbReference>
<dbReference type="SUPFAM" id="SSF46785">
    <property type="entry name" value="Winged helix' DNA-binding domain"/>
    <property type="match status" value="1"/>
</dbReference>
<dbReference type="CDD" id="cd00090">
    <property type="entry name" value="HTH_ARSR"/>
    <property type="match status" value="1"/>
</dbReference>
<dbReference type="EMBL" id="JYIK01001120">
    <property type="protein sequence ID" value="KWX05216.1"/>
    <property type="molecule type" value="Genomic_DNA"/>
</dbReference>
<dbReference type="InterPro" id="IPR036388">
    <property type="entry name" value="WH-like_DNA-bd_sf"/>
</dbReference>
<protein>
    <recommendedName>
        <fullName evidence="4">HTH asnC-type domain-containing protein</fullName>
    </recommendedName>
</protein>
<dbReference type="InterPro" id="IPR019888">
    <property type="entry name" value="Tscrpt_reg_AsnC-like"/>
</dbReference>
<dbReference type="RefSeq" id="WP_067068958.1">
    <property type="nucleotide sequence ID" value="NZ_JYIJ01000014.1"/>
</dbReference>
<dbReference type="AlphaFoldDB" id="A0A132N5C4"/>
<dbReference type="SUPFAM" id="SSF54909">
    <property type="entry name" value="Dimeric alpha+beta barrel"/>
    <property type="match status" value="1"/>
</dbReference>
<dbReference type="Proteomes" id="UP000070659">
    <property type="component" value="Unassembled WGS sequence"/>
</dbReference>
<dbReference type="Proteomes" id="UP000070598">
    <property type="component" value="Unassembled WGS sequence"/>
</dbReference>
<dbReference type="PANTHER" id="PTHR30154:SF53">
    <property type="entry name" value="HTH-TYPE TRANSCRIPTIONAL REGULATOR LRPC"/>
    <property type="match status" value="1"/>
</dbReference>
<dbReference type="PROSITE" id="PS50956">
    <property type="entry name" value="HTH_ASNC_2"/>
    <property type="match status" value="1"/>
</dbReference>
<reference evidence="6 8" key="1">
    <citation type="submission" date="2015-02" db="EMBL/GenBank/DDBJ databases">
        <title>Physiological reanalysis, assessment of diazotrophy, and genome sequences of multiple isolates of Streptomyces thermoautotrophicus.</title>
        <authorList>
            <person name="MacKellar D.C."/>
            <person name="Lieber L."/>
            <person name="Norman J."/>
            <person name="Bolger A."/>
            <person name="Tobin C."/>
            <person name="Murray J.W."/>
            <person name="Prell J."/>
        </authorList>
    </citation>
    <scope>NUCLEOTIDE SEQUENCE [LARGE SCALE GENOMIC DNA]</scope>
    <source>
        <strain evidence="6 8">UBT1</strain>
    </source>
</reference>